<keyword evidence="3" id="KW-1185">Reference proteome</keyword>
<dbReference type="AlphaFoldDB" id="A0AAP4D3N3"/>
<gene>
    <name evidence="2" type="ORF">QQF32_15025</name>
</gene>
<feature type="signal peptide" evidence="1">
    <location>
        <begin position="1"/>
        <end position="22"/>
    </location>
</feature>
<name>A0AAP4D3N3_9ENTR</name>
<keyword evidence="1" id="KW-0732">Signal</keyword>
<sequence>MSFNYKTLFITFLSFCAFQTHAAQCTAESFAKNKLNTFILLNQQIKTEVPKSIEATIDSPDGYVRVSARSNFSQCGELISGSLKEVKTSTGPKTVFTANSDVQLNKTEFGWRIQMETNGVIADNNSQKTMQLYRQTLEGMYQLNDKGIISHAVNRSIIAAHKPEDKDKTTVGTIEYVFNSSGLLARTVNKGSLAIDNYTLVYNYDGNHRLIKTQSPSTIEEYSYDNEGRELSLSKTQKYFTIEKTLTTCEKWNSHGECVRANMDITIAPADQTGKQYVHKHKAVMTTKYEYWN</sequence>
<evidence type="ECO:0000313" key="2">
    <source>
        <dbReference type="EMBL" id="MDK9364509.1"/>
    </source>
</evidence>
<feature type="chain" id="PRO_5042837640" description="YD repeat-containing protein" evidence="1">
    <location>
        <begin position="23"/>
        <end position="293"/>
    </location>
</feature>
<evidence type="ECO:0000256" key="1">
    <source>
        <dbReference type="SAM" id="SignalP"/>
    </source>
</evidence>
<dbReference type="EMBL" id="JASSOM010000059">
    <property type="protein sequence ID" value="MDK9364509.1"/>
    <property type="molecule type" value="Genomic_DNA"/>
</dbReference>
<dbReference type="Proteomes" id="UP001223214">
    <property type="component" value="Unassembled WGS sequence"/>
</dbReference>
<evidence type="ECO:0008006" key="4">
    <source>
        <dbReference type="Google" id="ProtNLM"/>
    </source>
</evidence>
<evidence type="ECO:0000313" key="3">
    <source>
        <dbReference type="Proteomes" id="UP001223214"/>
    </source>
</evidence>
<organism evidence="2 3">
    <name type="scientific">Lelliottia wanjuensis</name>
    <dbReference type="NCBI Taxonomy" id="3050585"/>
    <lineage>
        <taxon>Bacteria</taxon>
        <taxon>Pseudomonadati</taxon>
        <taxon>Pseudomonadota</taxon>
        <taxon>Gammaproteobacteria</taxon>
        <taxon>Enterobacterales</taxon>
        <taxon>Enterobacteriaceae</taxon>
        <taxon>Lelliottia</taxon>
    </lineage>
</organism>
<proteinExistence type="predicted"/>
<comment type="caution">
    <text evidence="2">The sequence shown here is derived from an EMBL/GenBank/DDBJ whole genome shotgun (WGS) entry which is preliminary data.</text>
</comment>
<accession>A0AAP4D3N3</accession>
<reference evidence="2 3" key="1">
    <citation type="submission" date="2023-06" db="EMBL/GenBank/DDBJ databases">
        <title>Identification and characterization of antibiotic-resistant Gram-negative bacteria.</title>
        <authorList>
            <person name="Cho G.-S."/>
            <person name="Lee J."/>
            <person name="Tai E."/>
            <person name="Jeong S."/>
            <person name="Kim I."/>
            <person name="Kim B.-E."/>
            <person name="Jeong M.-I."/>
            <person name="Oh K.-K."/>
            <person name="Franz C.M.A.P."/>
        </authorList>
    </citation>
    <scope>NUCLEOTIDE SEQUENCE [LARGE SCALE GENOMIC DNA]</scope>
    <source>
        <strain evidence="2 3">V106_12</strain>
    </source>
</reference>
<dbReference type="RefSeq" id="WP_285144606.1">
    <property type="nucleotide sequence ID" value="NZ_JASSOL010000042.1"/>
</dbReference>
<protein>
    <recommendedName>
        <fullName evidence="4">YD repeat-containing protein</fullName>
    </recommendedName>
</protein>